<dbReference type="WBParaSite" id="EgrG_000361500">
    <property type="protein sequence ID" value="EgrG_000361500"/>
    <property type="gene ID" value="EgrG_000361500"/>
</dbReference>
<organism evidence="8">
    <name type="scientific">Echinococcus granulosus</name>
    <name type="common">Hydatid tapeworm</name>
    <dbReference type="NCBI Taxonomy" id="6210"/>
    <lineage>
        <taxon>Eukaryota</taxon>
        <taxon>Metazoa</taxon>
        <taxon>Spiralia</taxon>
        <taxon>Lophotrochozoa</taxon>
        <taxon>Platyhelminthes</taxon>
        <taxon>Cestoda</taxon>
        <taxon>Eucestoda</taxon>
        <taxon>Cyclophyllidea</taxon>
        <taxon>Taeniidae</taxon>
        <taxon>Echinococcus</taxon>
        <taxon>Echinococcus granulosus group</taxon>
    </lineage>
</organism>
<evidence type="ECO:0000256" key="1">
    <source>
        <dbReference type="ARBA" id="ARBA00018517"/>
    </source>
</evidence>
<dbReference type="AlphaFoldDB" id="A0A068WQL7"/>
<keyword evidence="8" id="KW-0489">Methyltransferase</keyword>
<dbReference type="GO" id="GO:0036261">
    <property type="term" value="P:7-methylguanosine cap hypermethylation"/>
    <property type="evidence" value="ECO:0007669"/>
    <property type="project" value="InterPro"/>
</dbReference>
<comment type="similarity">
    <text evidence="2">Belongs to the methyltransferase superfamily. Trimethylguanosine synthase family.</text>
</comment>
<protein>
    <recommendedName>
        <fullName evidence="1">Trimethylguanosine synthase</fullName>
    </recommendedName>
    <alternativeName>
        <fullName evidence="7">Cap-specific guanine-N(2) methyltransferase</fullName>
    </alternativeName>
</protein>
<dbReference type="OrthoDB" id="194443at2759"/>
<name>A0A068WQL7_ECHGR</name>
<evidence type="ECO:0000256" key="7">
    <source>
        <dbReference type="ARBA" id="ARBA00049790"/>
    </source>
</evidence>
<accession>A0A068WQL7</accession>
<dbReference type="EMBL" id="LK028586">
    <property type="protein sequence ID" value="CDS22411.1"/>
    <property type="molecule type" value="Genomic_DNA"/>
</dbReference>
<proteinExistence type="inferred from homology"/>
<dbReference type="Pfam" id="PF09445">
    <property type="entry name" value="Methyltransf_15"/>
    <property type="match status" value="1"/>
</dbReference>
<dbReference type="Proteomes" id="UP000492820">
    <property type="component" value="Unassembled WGS sequence"/>
</dbReference>
<comment type="catalytic activity">
    <reaction evidence="4">
        <text>a 5'-end (N(7)-methyl 5'-triphosphoguanosine)-ribonucleoside in snoRNA + S-adenosyl-L-methionine = a 5'-end (N(2),N(7)-dimethyl 5'-triphosphoguanosine)-ribonucleoside in snoRNA + S-adenosyl-L-homocysteine + H(+)</text>
        <dbReference type="Rhea" id="RHEA:78475"/>
        <dbReference type="Rhea" id="RHEA-COMP:19086"/>
        <dbReference type="Rhea" id="RHEA-COMP:19088"/>
        <dbReference type="ChEBI" id="CHEBI:15378"/>
        <dbReference type="ChEBI" id="CHEBI:57856"/>
        <dbReference type="ChEBI" id="CHEBI:59789"/>
        <dbReference type="ChEBI" id="CHEBI:156461"/>
        <dbReference type="ChEBI" id="CHEBI:172880"/>
    </reaction>
    <physiologicalReaction direction="left-to-right" evidence="4">
        <dbReference type="Rhea" id="RHEA:78476"/>
    </physiologicalReaction>
</comment>
<evidence type="ECO:0000256" key="5">
    <source>
        <dbReference type="ARBA" id="ARBA00048763"/>
    </source>
</evidence>
<dbReference type="Gene3D" id="3.40.50.150">
    <property type="entry name" value="Vaccinia Virus protein VP39"/>
    <property type="match status" value="1"/>
</dbReference>
<evidence type="ECO:0000256" key="3">
    <source>
        <dbReference type="ARBA" id="ARBA00047418"/>
    </source>
</evidence>
<comment type="catalytic activity">
    <reaction evidence="6">
        <text>a 5'-end (N(7)-methyl 5'-triphosphoguanosine)-ribonucleoside in snRNA + S-adenosyl-L-methionine = a 5'-end (N(2),N(7)-dimethyl 5'-triphosphoguanosine)-ribonucleoside in snRNA + S-adenosyl-L-homocysteine + H(+)</text>
        <dbReference type="Rhea" id="RHEA:78471"/>
        <dbReference type="Rhea" id="RHEA-COMP:19085"/>
        <dbReference type="Rhea" id="RHEA-COMP:19087"/>
        <dbReference type="ChEBI" id="CHEBI:15378"/>
        <dbReference type="ChEBI" id="CHEBI:57856"/>
        <dbReference type="ChEBI" id="CHEBI:59789"/>
        <dbReference type="ChEBI" id="CHEBI:156461"/>
        <dbReference type="ChEBI" id="CHEBI:172880"/>
    </reaction>
    <physiologicalReaction direction="left-to-right" evidence="6">
        <dbReference type="Rhea" id="RHEA:78472"/>
    </physiologicalReaction>
</comment>
<evidence type="ECO:0000313" key="8">
    <source>
        <dbReference type="EMBL" id="CDS22411.1"/>
    </source>
</evidence>
<evidence type="ECO:0000256" key="2">
    <source>
        <dbReference type="ARBA" id="ARBA00025783"/>
    </source>
</evidence>
<evidence type="ECO:0000313" key="9">
    <source>
        <dbReference type="Proteomes" id="UP000492820"/>
    </source>
</evidence>
<comment type="catalytic activity">
    <reaction evidence="5">
        <text>a 5'-end (N(2),N(7)-dimethyl 5'-triphosphoguanosine)-ribonucleoside in snRNA + S-adenosyl-L-methionine = a 5'-end (N(2),N(2),N(7)-trimethyl 5'-triphosphoguanosine)-ribonucleoside in snRNA + S-adenosyl-L-homocysteine + H(+)</text>
        <dbReference type="Rhea" id="RHEA:78479"/>
        <dbReference type="Rhea" id="RHEA-COMP:19087"/>
        <dbReference type="Rhea" id="RHEA-COMP:19089"/>
        <dbReference type="ChEBI" id="CHEBI:15378"/>
        <dbReference type="ChEBI" id="CHEBI:57856"/>
        <dbReference type="ChEBI" id="CHEBI:59789"/>
        <dbReference type="ChEBI" id="CHEBI:167623"/>
        <dbReference type="ChEBI" id="CHEBI:172880"/>
    </reaction>
    <physiologicalReaction direction="left-to-right" evidence="5">
        <dbReference type="Rhea" id="RHEA:78480"/>
    </physiologicalReaction>
</comment>
<dbReference type="SUPFAM" id="SSF53335">
    <property type="entry name" value="S-adenosyl-L-methionine-dependent methyltransferases"/>
    <property type="match status" value="1"/>
</dbReference>
<dbReference type="InterPro" id="IPR019012">
    <property type="entry name" value="RNA_cap_Gua-N2-MeTrfase"/>
</dbReference>
<dbReference type="InterPro" id="IPR029063">
    <property type="entry name" value="SAM-dependent_MTases_sf"/>
</dbReference>
<reference evidence="8 9" key="1">
    <citation type="journal article" date="2013" name="Nature">
        <title>The genomes of four tapeworm species reveal adaptations to parasitism.</title>
        <authorList>
            <person name="Tsai I.J."/>
            <person name="Zarowiecki M."/>
            <person name="Holroyd N."/>
            <person name="Garciarrubio A."/>
            <person name="Sanchez-Flores A."/>
            <person name="Brooks K.L."/>
            <person name="Tracey A."/>
            <person name="Bobes R.J."/>
            <person name="Fragoso G."/>
            <person name="Sciutto E."/>
            <person name="Aslett M."/>
            <person name="Beasley H."/>
            <person name="Bennett H.M."/>
            <person name="Cai J."/>
            <person name="Camicia F."/>
            <person name="Clark R."/>
            <person name="Cucher M."/>
            <person name="De Silva N."/>
            <person name="Day T.A."/>
            <person name="Deplazes P."/>
            <person name="Estrada K."/>
            <person name="Fernandez C."/>
            <person name="Holland P.W."/>
            <person name="Hou J."/>
            <person name="Hu S."/>
            <person name="Huckvale T."/>
            <person name="Hung S.S."/>
            <person name="Kamenetzky L."/>
            <person name="Keane J.A."/>
            <person name="Kiss F."/>
            <person name="Koziol U."/>
            <person name="Lambert O."/>
            <person name="Liu K."/>
            <person name="Luo X."/>
            <person name="Luo Y."/>
            <person name="Macchiaroli N."/>
            <person name="Nichol S."/>
            <person name="Paps J."/>
            <person name="Parkinson J."/>
            <person name="Pouchkina-Stantcheva N."/>
            <person name="Riddiford N."/>
            <person name="Rosenzvit M."/>
            <person name="Salinas G."/>
            <person name="Wasmuth J.D."/>
            <person name="Zamanian M."/>
            <person name="Zheng Y."/>
            <person name="Cai X."/>
            <person name="Soberon X."/>
            <person name="Olson P.D."/>
            <person name="Laclette J.P."/>
            <person name="Brehm K."/>
            <person name="Berriman M."/>
            <person name="Garciarrubio A."/>
            <person name="Bobes R.J."/>
            <person name="Fragoso G."/>
            <person name="Sanchez-Flores A."/>
            <person name="Estrada K."/>
            <person name="Cevallos M.A."/>
            <person name="Morett E."/>
            <person name="Gonzalez V."/>
            <person name="Portillo T."/>
            <person name="Ochoa-Leyva A."/>
            <person name="Jose M.V."/>
            <person name="Sciutto E."/>
            <person name="Landa A."/>
            <person name="Jimenez L."/>
            <person name="Valdes V."/>
            <person name="Carrero J.C."/>
            <person name="Larralde C."/>
            <person name="Morales-Montor J."/>
            <person name="Limon-Lason J."/>
            <person name="Soberon X."/>
            <person name="Laclette J.P."/>
        </authorList>
    </citation>
    <scope>NUCLEOTIDE SEQUENCE [LARGE SCALE GENOMIC DNA]</scope>
</reference>
<comment type="catalytic activity">
    <reaction evidence="3">
        <text>a 5'-end (N(2),N(7)-dimethyl 5'-triphosphoguanosine)-ribonucleoside in snoRNA + S-adenosyl-L-methionine = a 5'-end (N(2),N(2),N(7)-trimethyl 5'-triphosphoguanosine)-ribonucleoside in snoRNA + S-adenosyl-L-homocysteine + H(+)</text>
        <dbReference type="Rhea" id="RHEA:78507"/>
        <dbReference type="Rhea" id="RHEA-COMP:19088"/>
        <dbReference type="Rhea" id="RHEA-COMP:19090"/>
        <dbReference type="ChEBI" id="CHEBI:15378"/>
        <dbReference type="ChEBI" id="CHEBI:57856"/>
        <dbReference type="ChEBI" id="CHEBI:59789"/>
        <dbReference type="ChEBI" id="CHEBI:167623"/>
        <dbReference type="ChEBI" id="CHEBI:172880"/>
    </reaction>
    <physiologicalReaction direction="left-to-right" evidence="3">
        <dbReference type="Rhea" id="RHEA:78508"/>
    </physiologicalReaction>
</comment>
<evidence type="ECO:0000256" key="4">
    <source>
        <dbReference type="ARBA" id="ARBA00048740"/>
    </source>
</evidence>
<reference evidence="8" key="2">
    <citation type="submission" date="2014-06" db="EMBL/GenBank/DDBJ databases">
        <authorList>
            <person name="Aslett M."/>
        </authorList>
    </citation>
    <scope>NUCLEOTIDE SEQUENCE</scope>
</reference>
<sequence length="114" mass="12496">MPLSKERLLPALGQLNSLCLIFPSSLVPLLPVIVIDNCLDRLTGIFTPNASVYAVSSRVNCVCGDVTRIRRALRTYARVDTVYMSPPWGGPSPPHPLKFFEICIAGNFGPLQKL</sequence>
<gene>
    <name evidence="8" type="ORF">EgrG_000361500</name>
</gene>
<evidence type="ECO:0000313" key="10">
    <source>
        <dbReference type="WBParaSite" id="EgrG_000361500"/>
    </source>
</evidence>
<reference evidence="10" key="3">
    <citation type="submission" date="2020-10" db="UniProtKB">
        <authorList>
            <consortium name="WormBaseParasite"/>
        </authorList>
    </citation>
    <scope>IDENTIFICATION</scope>
</reference>
<dbReference type="GO" id="GO:0008168">
    <property type="term" value="F:methyltransferase activity"/>
    <property type="evidence" value="ECO:0007669"/>
    <property type="project" value="UniProtKB-KW"/>
</dbReference>
<keyword evidence="8" id="KW-0808">Transferase</keyword>
<evidence type="ECO:0000256" key="6">
    <source>
        <dbReference type="ARBA" id="ARBA00049075"/>
    </source>
</evidence>